<sequence>MLFVQQEIDQAKKERVAEMTRLCKSFRCYDRRLNTRQFWICTNDITKDGVHFVGLNKFAEKICIKSPKFDEKLLSKYKSNKYIPDINLKGKILEVVVFECGQKYMYGNICDEYIPLLFDYPNEKNYVQLYKELSVSNPTLSSSYKKFNEKTCWYYYCNLCIMKLFLLFLFSFFPSFHFLQLGTNTLLMFRAFINISQFLKMFIATDKVTAHETQLFFFYCE</sequence>
<gene>
    <name evidence="2" type="ORF">RFI_31326</name>
</gene>
<evidence type="ECO:0000313" key="2">
    <source>
        <dbReference type="EMBL" id="ETO06071.1"/>
    </source>
</evidence>
<keyword evidence="3" id="KW-1185">Reference proteome</keyword>
<dbReference type="Proteomes" id="UP000023152">
    <property type="component" value="Unassembled WGS sequence"/>
</dbReference>
<keyword evidence="1" id="KW-1133">Transmembrane helix</keyword>
<dbReference type="AlphaFoldDB" id="X6LXH6"/>
<evidence type="ECO:0000313" key="3">
    <source>
        <dbReference type="Proteomes" id="UP000023152"/>
    </source>
</evidence>
<organism evidence="2 3">
    <name type="scientific">Reticulomyxa filosa</name>
    <dbReference type="NCBI Taxonomy" id="46433"/>
    <lineage>
        <taxon>Eukaryota</taxon>
        <taxon>Sar</taxon>
        <taxon>Rhizaria</taxon>
        <taxon>Retaria</taxon>
        <taxon>Foraminifera</taxon>
        <taxon>Monothalamids</taxon>
        <taxon>Reticulomyxidae</taxon>
        <taxon>Reticulomyxa</taxon>
    </lineage>
</organism>
<protein>
    <submittedName>
        <fullName evidence="2">Uncharacterized protein</fullName>
    </submittedName>
</protein>
<dbReference type="EMBL" id="ASPP01027535">
    <property type="protein sequence ID" value="ETO06071.1"/>
    <property type="molecule type" value="Genomic_DNA"/>
</dbReference>
<keyword evidence="1" id="KW-0812">Transmembrane</keyword>
<proteinExistence type="predicted"/>
<evidence type="ECO:0000256" key="1">
    <source>
        <dbReference type="SAM" id="Phobius"/>
    </source>
</evidence>
<reference evidence="2 3" key="1">
    <citation type="journal article" date="2013" name="Curr. Biol.">
        <title>The Genome of the Foraminiferan Reticulomyxa filosa.</title>
        <authorList>
            <person name="Glockner G."/>
            <person name="Hulsmann N."/>
            <person name="Schleicher M."/>
            <person name="Noegel A.A."/>
            <person name="Eichinger L."/>
            <person name="Gallinger C."/>
            <person name="Pawlowski J."/>
            <person name="Sierra R."/>
            <person name="Euteneuer U."/>
            <person name="Pillet L."/>
            <person name="Moustafa A."/>
            <person name="Platzer M."/>
            <person name="Groth M."/>
            <person name="Szafranski K."/>
            <person name="Schliwa M."/>
        </authorList>
    </citation>
    <scope>NUCLEOTIDE SEQUENCE [LARGE SCALE GENOMIC DNA]</scope>
</reference>
<keyword evidence="1" id="KW-0472">Membrane</keyword>
<name>X6LXH6_RETFI</name>
<comment type="caution">
    <text evidence="2">The sequence shown here is derived from an EMBL/GenBank/DDBJ whole genome shotgun (WGS) entry which is preliminary data.</text>
</comment>
<feature type="transmembrane region" description="Helical" evidence="1">
    <location>
        <begin position="153"/>
        <end position="170"/>
    </location>
</feature>
<accession>X6LXH6</accession>
<dbReference type="OrthoDB" id="1730074at2759"/>